<evidence type="ECO:0000313" key="4">
    <source>
        <dbReference type="EMBL" id="MBW8725170.1"/>
    </source>
</evidence>
<proteinExistence type="inferred from homology"/>
<sequence length="361" mass="37173">MTAAAPRIHAADRQASDPAIRPFDPPGLTREQAGDANAVARRCAPVPVRIGGLEIEAPLAITPTLTPPDAAGIAIALRLGPGRLVLQVPALLVEQALAETAGLPAAELEPELAALLLEAVASDLLPVLEAAAGVPIAVESVGAAVPAFAPVFRCAVVLRHGFAETALHLAADDAARPALRRLIDAAPALPAPCAGLPVPLAIRIGAVRLALAELQGIAPGDVVFPDVACRAGEALVVYGEGRGEAWSHTAKHDRGAVTVTGPRRPLALHDGGRWMADSDSDAQPPAERLGELPVTLVFELGRSELPLAAVQGLAPGMVIPLGRDPGEAVDIVANGRRIGRGEIVRVEDELGVRVVRLFADE</sequence>
<dbReference type="AlphaFoldDB" id="A0A952FL45"/>
<dbReference type="InterPro" id="IPR013385">
    <property type="entry name" value="T3SS_SpaO/YscQ/SpaO"/>
</dbReference>
<comment type="similarity">
    <text evidence="1">Belongs to the FliN/MopA/SpaO family.</text>
</comment>
<evidence type="ECO:0000313" key="5">
    <source>
        <dbReference type="Proteomes" id="UP000700706"/>
    </source>
</evidence>
<dbReference type="PRINTS" id="PR00956">
    <property type="entry name" value="FLGMOTORFLIN"/>
</dbReference>
<gene>
    <name evidence="4" type="primary">sctQ</name>
    <name evidence="4" type="ORF">JF625_08470</name>
</gene>
<dbReference type="Proteomes" id="UP000700706">
    <property type="component" value="Unassembled WGS sequence"/>
</dbReference>
<accession>A0A952FL45</accession>
<dbReference type="EMBL" id="JAEKLZ010000162">
    <property type="protein sequence ID" value="MBW8725170.1"/>
    <property type="molecule type" value="Genomic_DNA"/>
</dbReference>
<dbReference type="PANTHER" id="PTHR30034">
    <property type="entry name" value="FLAGELLAR MOTOR SWITCH PROTEIN FLIM"/>
    <property type="match status" value="1"/>
</dbReference>
<dbReference type="Pfam" id="PF01052">
    <property type="entry name" value="FliMN_C"/>
    <property type="match status" value="1"/>
</dbReference>
<dbReference type="GO" id="GO:0030254">
    <property type="term" value="P:protein secretion by the type III secretion system"/>
    <property type="evidence" value="ECO:0007669"/>
    <property type="project" value="InterPro"/>
</dbReference>
<evidence type="ECO:0000259" key="3">
    <source>
        <dbReference type="Pfam" id="PF01052"/>
    </source>
</evidence>
<evidence type="ECO:0000256" key="1">
    <source>
        <dbReference type="ARBA" id="ARBA00009226"/>
    </source>
</evidence>
<dbReference type="SUPFAM" id="SSF101801">
    <property type="entry name" value="Surface presentation of antigens (SPOA)"/>
    <property type="match status" value="1"/>
</dbReference>
<dbReference type="GO" id="GO:0071978">
    <property type="term" value="P:bacterial-type flagellum-dependent swarming motility"/>
    <property type="evidence" value="ECO:0007669"/>
    <property type="project" value="TreeGrafter"/>
</dbReference>
<dbReference type="InterPro" id="IPR036429">
    <property type="entry name" value="SpoA-like_sf"/>
</dbReference>
<feature type="domain" description="Flagellar motor switch protein FliN-like C-terminal" evidence="3">
    <location>
        <begin position="287"/>
        <end position="357"/>
    </location>
</feature>
<comment type="caution">
    <text evidence="4">The sequence shown here is derived from an EMBL/GenBank/DDBJ whole genome shotgun (WGS) entry which is preliminary data.</text>
</comment>
<organism evidence="4 5">
    <name type="scientific">Inquilinus limosus</name>
    <dbReference type="NCBI Taxonomy" id="171674"/>
    <lineage>
        <taxon>Bacteria</taxon>
        <taxon>Pseudomonadati</taxon>
        <taxon>Pseudomonadota</taxon>
        <taxon>Alphaproteobacteria</taxon>
        <taxon>Rhodospirillales</taxon>
        <taxon>Rhodospirillaceae</taxon>
        <taxon>Inquilinus</taxon>
    </lineage>
</organism>
<protein>
    <submittedName>
        <fullName evidence="4">Type III secretion system cytoplasmic ring protein SctQ</fullName>
    </submittedName>
</protein>
<dbReference type="NCBIfam" id="TIGR02551">
    <property type="entry name" value="SpaO_YscQ"/>
    <property type="match status" value="1"/>
</dbReference>
<dbReference type="GO" id="GO:0003774">
    <property type="term" value="F:cytoskeletal motor activity"/>
    <property type="evidence" value="ECO:0007669"/>
    <property type="project" value="InterPro"/>
</dbReference>
<name>A0A952FL45_9PROT</name>
<dbReference type="GO" id="GO:0009425">
    <property type="term" value="C:bacterial-type flagellum basal body"/>
    <property type="evidence" value="ECO:0007669"/>
    <property type="project" value="InterPro"/>
</dbReference>
<dbReference type="PANTHER" id="PTHR30034:SF6">
    <property type="entry name" value="YOP PROTEINS TRANSLOCATION PROTEIN Q"/>
    <property type="match status" value="1"/>
</dbReference>
<dbReference type="InterPro" id="IPR001172">
    <property type="entry name" value="FliN_T3SS_HrcQb"/>
</dbReference>
<dbReference type="InterPro" id="IPR001543">
    <property type="entry name" value="FliN-like_C"/>
</dbReference>
<dbReference type="Gene3D" id="2.30.330.10">
    <property type="entry name" value="SpoA-like"/>
    <property type="match status" value="1"/>
</dbReference>
<reference evidence="4" key="1">
    <citation type="submission" date="2020-06" db="EMBL/GenBank/DDBJ databases">
        <title>Stable isotope informed genome-resolved metagenomics uncovers potential trophic interactions in rhizosphere soil.</title>
        <authorList>
            <person name="Starr E.P."/>
            <person name="Shi S."/>
            <person name="Blazewicz S.J."/>
            <person name="Koch B.J."/>
            <person name="Probst A.J."/>
            <person name="Hungate B.A."/>
            <person name="Pett-Ridge J."/>
            <person name="Firestone M.K."/>
            <person name="Banfield J.F."/>
        </authorList>
    </citation>
    <scope>NUCLEOTIDE SEQUENCE</scope>
    <source>
        <strain evidence="4">YM_69_17</strain>
    </source>
</reference>
<feature type="region of interest" description="Disordered" evidence="2">
    <location>
        <begin position="1"/>
        <end position="26"/>
    </location>
</feature>
<dbReference type="GO" id="GO:0050918">
    <property type="term" value="P:positive chemotaxis"/>
    <property type="evidence" value="ECO:0007669"/>
    <property type="project" value="TreeGrafter"/>
</dbReference>
<evidence type="ECO:0000256" key="2">
    <source>
        <dbReference type="SAM" id="MobiDB-lite"/>
    </source>
</evidence>